<comment type="caution">
    <text evidence="2">The sequence shown here is derived from an EMBL/GenBank/DDBJ whole genome shotgun (WGS) entry which is preliminary data.</text>
</comment>
<feature type="compositionally biased region" description="Basic and acidic residues" evidence="1">
    <location>
        <begin position="1228"/>
        <end position="1260"/>
    </location>
</feature>
<feature type="region of interest" description="Disordered" evidence="1">
    <location>
        <begin position="1088"/>
        <end position="1201"/>
    </location>
</feature>
<feature type="compositionally biased region" description="Basic residues" evidence="1">
    <location>
        <begin position="1181"/>
        <end position="1190"/>
    </location>
</feature>
<evidence type="ECO:0000313" key="2">
    <source>
        <dbReference type="EMBL" id="KAL3877783.1"/>
    </source>
</evidence>
<feature type="compositionally biased region" description="Basic residues" evidence="1">
    <location>
        <begin position="1261"/>
        <end position="1270"/>
    </location>
</feature>
<accession>A0ABD3WYW0</accession>
<gene>
    <name evidence="2" type="ORF">ACJMK2_035433</name>
</gene>
<proteinExistence type="predicted"/>
<feature type="region of interest" description="Disordered" evidence="1">
    <location>
        <begin position="928"/>
        <end position="949"/>
    </location>
</feature>
<feature type="region of interest" description="Disordered" evidence="1">
    <location>
        <begin position="527"/>
        <end position="550"/>
    </location>
</feature>
<feature type="region of interest" description="Disordered" evidence="1">
    <location>
        <begin position="1214"/>
        <end position="1276"/>
    </location>
</feature>
<feature type="compositionally biased region" description="Basic residues" evidence="1">
    <location>
        <begin position="1125"/>
        <end position="1135"/>
    </location>
</feature>
<feature type="compositionally biased region" description="Basic and acidic residues" evidence="1">
    <location>
        <begin position="537"/>
        <end position="550"/>
    </location>
</feature>
<feature type="compositionally biased region" description="Basic residues" evidence="1">
    <location>
        <begin position="1149"/>
        <end position="1166"/>
    </location>
</feature>
<sequence>MKPSKTAMEEDTYEAADSFRDEYIKIKMSRQPTTTDCFSSSMLITSDDDELDLKMEDSWKEHFKTCLKENTYSKKDHMINADQNDNIAKALKTTRTEYGEQHGYWKENCCPNETLDLFKAAENVGNLFKADIPEERERSDIAATRVLGNTKGKNLNKGQMQEHCEIISKSKTCVLEDTKQVNIKDEMIVSFSTPAKQKRLSDQGSEESYVSPLDAVYETKLAENNSVLFQKDKLICDLRTRFTNKPLKQPRVYPCQNDGSTDQGDIRGNSSVSKNGFEQETSPTSPFFNNPFTSDTSNCPQERVTSTQNLSHDVMERDLGIKRNSPSAFSSSETSNYNVTLSHGYTSNSQGNVSELELLERTLNVPSGYYAKKICKNTYKPPERSQPMERSFKSMAPGLYREGHVGHSNHKEKCFEGSPGKEELFQTLLQQCSALVHTAEDHNALEAVISLISQQAGGHLDMNQDARVSNAASTMKSKDIAAESCHSTTIDDSTEIGSSLEEALSLSHKKGDLFEGRTLLKGGVQPRHIPKTYIPKPNREPPFDPRRRPNIDKTNIISLPMPEFCAEIFKLKKAGKLDVSFKPKKSELLEISCSPKNISHDGEGLISDCIVYDDRSISCKFSIEDALIVLGTPIKNENCKKDWMNQMTTNKIYGKLNLNKCGSTSVVNKSSEMEATANMNDITDKEYDHMQQNLCHTRSELMDKTFTNSIIWQEKDFSEGKDKLPSLNTKDEIDYAMESGSQLLTSLNDQVTAGLEQAKVEELEELHITKENMLEMTSTPIRENLKENIHSTDDQNIKSDKVMSSTKENKVFIKDFVQMSPFNMECTKNTEVSVVKTLETSITDAAINEHMEHAVVPVSSHVNLRASISNTTVNAHESVKSSDLNITATCPKREPVFTFKLNKSLGLGNETSMSTQMQCDTIAVSTSEVSGSKHTSHTKEKIIQEKQNPEVETSIDLSQVQPFCDQSDFQKCELYDPNSPAETIVEEVSMELDSSMEEGEIQSKSDISSDAADTGDEKGCKGLEAVRSKWKETFYTFEKKKEGKSISDELGLRKTLLESKKKDAEDFGGIIENDRSCGISRSQCVQEMRSSDHSCCDSQDSRSKGRCRMSQPMRKGSNDCEDRHRKSHASRRPRSRSPSYSRVQDSGSRSKRKRSNHINNRHKRSRSKDSSDYQDSNSRDRKYRSHSKRKYDRDGALIRCSPSKYEYSRNYSCSNSHRYHYDSCQSRSVRDSGRSSERSPSDDSLKRHTKDRGEETNAMHHRDRKQHHNSLKNQSMEDRFVINLKDSASNRSSAYLSSKCSQSPAFEGDVGKSFRKSRERAFKSTEQIKTNASEMNRLSTAMHTETKTCRDDRQPSQLDWGPDEFVQMRRRSNEWQEWQYSYSHDTFEGNNITDYEGDSVPKMYRGKFANKCYNENIEQS</sequence>
<evidence type="ECO:0000313" key="3">
    <source>
        <dbReference type="Proteomes" id="UP001634394"/>
    </source>
</evidence>
<evidence type="ECO:0000256" key="1">
    <source>
        <dbReference type="SAM" id="MobiDB-lite"/>
    </source>
</evidence>
<reference evidence="2 3" key="1">
    <citation type="submission" date="2024-11" db="EMBL/GenBank/DDBJ databases">
        <title>Chromosome-level genome assembly of the freshwater bivalve Anodonta woodiana.</title>
        <authorList>
            <person name="Chen X."/>
        </authorList>
    </citation>
    <scope>NUCLEOTIDE SEQUENCE [LARGE SCALE GENOMIC DNA]</scope>
    <source>
        <strain evidence="2">MN2024</strain>
        <tissue evidence="2">Gills</tissue>
    </source>
</reference>
<keyword evidence="3" id="KW-1185">Reference proteome</keyword>
<feature type="region of interest" description="Disordered" evidence="1">
    <location>
        <begin position="248"/>
        <end position="314"/>
    </location>
</feature>
<feature type="compositionally biased region" description="Basic and acidic residues" evidence="1">
    <location>
        <begin position="1089"/>
        <end position="1103"/>
    </location>
</feature>
<feature type="compositionally biased region" description="Polar residues" evidence="1">
    <location>
        <begin position="257"/>
        <end position="311"/>
    </location>
</feature>
<dbReference type="EMBL" id="JBJQND010000005">
    <property type="protein sequence ID" value="KAL3877783.1"/>
    <property type="molecule type" value="Genomic_DNA"/>
</dbReference>
<organism evidence="2 3">
    <name type="scientific">Sinanodonta woodiana</name>
    <name type="common">Chinese pond mussel</name>
    <name type="synonym">Anodonta woodiana</name>
    <dbReference type="NCBI Taxonomy" id="1069815"/>
    <lineage>
        <taxon>Eukaryota</taxon>
        <taxon>Metazoa</taxon>
        <taxon>Spiralia</taxon>
        <taxon>Lophotrochozoa</taxon>
        <taxon>Mollusca</taxon>
        <taxon>Bivalvia</taxon>
        <taxon>Autobranchia</taxon>
        <taxon>Heteroconchia</taxon>
        <taxon>Palaeoheterodonta</taxon>
        <taxon>Unionida</taxon>
        <taxon>Unionoidea</taxon>
        <taxon>Unionidae</taxon>
        <taxon>Unioninae</taxon>
        <taxon>Sinanodonta</taxon>
    </lineage>
</organism>
<dbReference type="Proteomes" id="UP001634394">
    <property type="component" value="Unassembled WGS sequence"/>
</dbReference>
<name>A0ABD3WYW0_SINWO</name>
<feature type="region of interest" description="Disordered" evidence="1">
    <location>
        <begin position="994"/>
        <end position="1018"/>
    </location>
</feature>
<protein>
    <submittedName>
        <fullName evidence="2">Uncharacterized protein</fullName>
    </submittedName>
</protein>
<feature type="compositionally biased region" description="Basic and acidic residues" evidence="1">
    <location>
        <begin position="937"/>
        <end position="949"/>
    </location>
</feature>